<comment type="similarity">
    <text evidence="1">Belongs to the phosphoglycerate mutase family. BPG-dependent PGAM subfamily.</text>
</comment>
<accession>E8LN31</accession>
<feature type="active site" description="Proton donor/acceptor" evidence="6">
    <location>
        <position position="82"/>
    </location>
</feature>
<evidence type="ECO:0000256" key="7">
    <source>
        <dbReference type="PIRSR" id="PIRSR613078-2"/>
    </source>
</evidence>
<evidence type="ECO:0000256" key="2">
    <source>
        <dbReference type="ARBA" id="ARBA00012028"/>
    </source>
</evidence>
<proteinExistence type="inferred from homology"/>
<dbReference type="Gene3D" id="3.40.50.1240">
    <property type="entry name" value="Phosphoglycerate mutase-like"/>
    <property type="match status" value="1"/>
</dbReference>
<dbReference type="InterPro" id="IPR005952">
    <property type="entry name" value="Phosphogly_mut1"/>
</dbReference>
<dbReference type="GO" id="GO:0006094">
    <property type="term" value="P:gluconeogenesis"/>
    <property type="evidence" value="ECO:0007669"/>
    <property type="project" value="UniProtKB-KW"/>
</dbReference>
<evidence type="ECO:0000256" key="3">
    <source>
        <dbReference type="ARBA" id="ARBA00022432"/>
    </source>
</evidence>
<keyword evidence="3" id="KW-0312">Gluconeogenesis</keyword>
<name>E8LN31_SUCHY</name>
<evidence type="ECO:0000313" key="9">
    <source>
        <dbReference type="Proteomes" id="UP000018458"/>
    </source>
</evidence>
<dbReference type="GO" id="GO:0004619">
    <property type="term" value="F:phosphoglycerate mutase activity"/>
    <property type="evidence" value="ECO:0007669"/>
    <property type="project" value="UniProtKB-EC"/>
</dbReference>
<keyword evidence="9" id="KW-1185">Reference proteome</keyword>
<dbReference type="HOGENOM" id="CLU_033323_8_4_6"/>
<organism evidence="8 9">
    <name type="scientific">Succinatimonas hippei (strain DSM 22608 / JCM 16073 / KCTC 15190 / YIT 12066)</name>
    <dbReference type="NCBI Taxonomy" id="762983"/>
    <lineage>
        <taxon>Bacteria</taxon>
        <taxon>Pseudomonadati</taxon>
        <taxon>Pseudomonadota</taxon>
        <taxon>Gammaproteobacteria</taxon>
        <taxon>Aeromonadales</taxon>
        <taxon>Succinivibrionaceae</taxon>
        <taxon>Succinatimonas</taxon>
    </lineage>
</organism>
<dbReference type="EMBL" id="AEVO01000156">
    <property type="protein sequence ID" value="EFY06092.1"/>
    <property type="molecule type" value="Genomic_DNA"/>
</dbReference>
<dbReference type="SUPFAM" id="SSF53254">
    <property type="entry name" value="Phosphoglycerate mutase-like"/>
    <property type="match status" value="1"/>
</dbReference>
<dbReference type="InterPro" id="IPR029033">
    <property type="entry name" value="His_PPase_superfam"/>
</dbReference>
<dbReference type="RefSeq" id="WP_009144319.1">
    <property type="nucleotide sequence ID" value="NZ_GL831075.1"/>
</dbReference>
<gene>
    <name evidence="8" type="ORF">HMPREF9444_02184</name>
</gene>
<feature type="binding site" evidence="7">
    <location>
        <position position="57"/>
    </location>
    <ligand>
        <name>substrate</name>
    </ligand>
</feature>
<dbReference type="GO" id="GO:0006096">
    <property type="term" value="P:glycolytic process"/>
    <property type="evidence" value="ECO:0007669"/>
    <property type="project" value="UniProtKB-KW"/>
</dbReference>
<evidence type="ECO:0000256" key="5">
    <source>
        <dbReference type="ARBA" id="ARBA00023235"/>
    </source>
</evidence>
<dbReference type="OrthoDB" id="9781415at2"/>
<protein>
    <recommendedName>
        <fullName evidence="2">phosphoglycerate mutase (2,3-diphosphoglycerate-dependent)</fullName>
        <ecNumber evidence="2">5.4.2.11</ecNumber>
    </recommendedName>
</protein>
<dbReference type="EC" id="5.4.2.11" evidence="2"/>
<evidence type="ECO:0000256" key="4">
    <source>
        <dbReference type="ARBA" id="ARBA00023152"/>
    </source>
</evidence>
<keyword evidence="5" id="KW-0413">Isomerase</keyword>
<feature type="binding site" evidence="7">
    <location>
        <begin position="7"/>
        <end position="14"/>
    </location>
    <ligand>
        <name>substrate</name>
    </ligand>
</feature>
<dbReference type="AlphaFoldDB" id="E8LN31"/>
<dbReference type="Proteomes" id="UP000018458">
    <property type="component" value="Unassembled WGS sequence"/>
</dbReference>
<evidence type="ECO:0000256" key="6">
    <source>
        <dbReference type="PIRSR" id="PIRSR613078-1"/>
    </source>
</evidence>
<dbReference type="InterPro" id="IPR013078">
    <property type="entry name" value="His_Pase_superF_clade-1"/>
</dbReference>
<dbReference type="STRING" id="762983.HMPREF9444_02184"/>
<dbReference type="CDD" id="cd07067">
    <property type="entry name" value="HP_PGM_like"/>
    <property type="match status" value="1"/>
</dbReference>
<sequence>MKLYFMRHGMTDWNLEDKIQGQADIPLNDFGKNQAEQASLAISNINFDKCYYSPLIRTKETALRALKGQKNCPLFKYDRVIEISYGVCEGDFIPDIRKNPHHPLHNYLMNPEFFIPPERGESIPSIVKRAQIFLDEIKNEADGNKNILIVSHGGFIRAVIMAVQKLPPQFFRKTREQKNCAVTVFEFKDGKWKLLQDAVDILAGEKLQ</sequence>
<feature type="active site" description="Tele-phosphohistidine intermediate" evidence="6">
    <location>
        <position position="8"/>
    </location>
</feature>
<dbReference type="Pfam" id="PF00300">
    <property type="entry name" value="His_Phos_1"/>
    <property type="match status" value="1"/>
</dbReference>
<keyword evidence="4" id="KW-0324">Glycolysis</keyword>
<feature type="binding site" evidence="7">
    <location>
        <begin position="82"/>
        <end position="85"/>
    </location>
    <ligand>
        <name>substrate</name>
    </ligand>
</feature>
<dbReference type="PANTHER" id="PTHR11931">
    <property type="entry name" value="PHOSPHOGLYCERATE MUTASE"/>
    <property type="match status" value="1"/>
</dbReference>
<evidence type="ECO:0000313" key="8">
    <source>
        <dbReference type="EMBL" id="EFY06092.1"/>
    </source>
</evidence>
<comment type="caution">
    <text evidence="8">The sequence shown here is derived from an EMBL/GenBank/DDBJ whole genome shotgun (WGS) entry which is preliminary data.</text>
</comment>
<dbReference type="eggNOG" id="COG0406">
    <property type="taxonomic scope" value="Bacteria"/>
</dbReference>
<reference evidence="8 9" key="1">
    <citation type="submission" date="2011-01" db="EMBL/GenBank/DDBJ databases">
        <authorList>
            <person name="Weinstock G."/>
            <person name="Sodergren E."/>
            <person name="Clifton S."/>
            <person name="Fulton L."/>
            <person name="Fulton B."/>
            <person name="Courtney L."/>
            <person name="Fronick C."/>
            <person name="Harrison M."/>
            <person name="Strong C."/>
            <person name="Farmer C."/>
            <person name="Delahaunty K."/>
            <person name="Markovic C."/>
            <person name="Hall O."/>
            <person name="Minx P."/>
            <person name="Tomlinson C."/>
            <person name="Mitreva M."/>
            <person name="Hou S."/>
            <person name="Chen J."/>
            <person name="Wollam A."/>
            <person name="Pepin K.H."/>
            <person name="Johnson M."/>
            <person name="Bhonagiri V."/>
            <person name="Zhang X."/>
            <person name="Suruliraj S."/>
            <person name="Warren W."/>
            <person name="Chinwalla A."/>
            <person name="Mardis E.R."/>
            <person name="Wilson R.K."/>
        </authorList>
    </citation>
    <scope>NUCLEOTIDE SEQUENCE [LARGE SCALE GENOMIC DNA]</scope>
    <source>
        <strain evidence="9">DSM 22608 / JCM 16073 / KCTC 15190 / YIT 12066</strain>
    </source>
</reference>
<dbReference type="SMART" id="SM00855">
    <property type="entry name" value="PGAM"/>
    <property type="match status" value="1"/>
</dbReference>
<evidence type="ECO:0000256" key="1">
    <source>
        <dbReference type="ARBA" id="ARBA00006717"/>
    </source>
</evidence>